<dbReference type="AlphaFoldDB" id="A0AAW2J2R7"/>
<evidence type="ECO:0000313" key="1">
    <source>
        <dbReference type="EMBL" id="KAL0288732.1"/>
    </source>
</evidence>
<name>A0AAW2J2R7_SESRA</name>
<reference evidence="1" key="2">
    <citation type="journal article" date="2024" name="Plant">
        <title>Genomic evolution and insights into agronomic trait innovations of Sesamum species.</title>
        <authorList>
            <person name="Miao H."/>
            <person name="Wang L."/>
            <person name="Qu L."/>
            <person name="Liu H."/>
            <person name="Sun Y."/>
            <person name="Le M."/>
            <person name="Wang Q."/>
            <person name="Wei S."/>
            <person name="Zheng Y."/>
            <person name="Lin W."/>
            <person name="Duan Y."/>
            <person name="Cao H."/>
            <person name="Xiong S."/>
            <person name="Wang X."/>
            <person name="Wei L."/>
            <person name="Li C."/>
            <person name="Ma Q."/>
            <person name="Ju M."/>
            <person name="Zhao R."/>
            <person name="Li G."/>
            <person name="Mu C."/>
            <person name="Tian Q."/>
            <person name="Mei H."/>
            <person name="Zhang T."/>
            <person name="Gao T."/>
            <person name="Zhang H."/>
        </authorList>
    </citation>
    <scope>NUCLEOTIDE SEQUENCE</scope>
    <source>
        <strain evidence="1">G02</strain>
    </source>
</reference>
<comment type="caution">
    <text evidence="1">The sequence shown here is derived from an EMBL/GenBank/DDBJ whole genome shotgun (WGS) entry which is preliminary data.</text>
</comment>
<proteinExistence type="predicted"/>
<protein>
    <submittedName>
        <fullName evidence="1">Uncharacterized protein</fullName>
    </submittedName>
</protein>
<dbReference type="EMBL" id="JACGWJ010000748">
    <property type="protein sequence ID" value="KAL0288732.1"/>
    <property type="molecule type" value="Genomic_DNA"/>
</dbReference>
<reference evidence="1" key="1">
    <citation type="submission" date="2020-06" db="EMBL/GenBank/DDBJ databases">
        <authorList>
            <person name="Li T."/>
            <person name="Hu X."/>
            <person name="Zhang T."/>
            <person name="Song X."/>
            <person name="Zhang H."/>
            <person name="Dai N."/>
            <person name="Sheng W."/>
            <person name="Hou X."/>
            <person name="Wei L."/>
        </authorList>
    </citation>
    <scope>NUCLEOTIDE SEQUENCE</scope>
    <source>
        <strain evidence="1">G02</strain>
        <tissue evidence="1">Leaf</tissue>
    </source>
</reference>
<gene>
    <name evidence="1" type="ORF">Sradi_7091000</name>
</gene>
<sequence length="135" mass="15032">MKDDHRRYFTCSTGQSYSTTDIQRAHHPTQVLGKMCLHFVSGSLDLLNVPKWRRGLTAIPLGGFFKRHPLSINVVDASSCFKPARLSPSVQGVDDVSKYSACGENYPPPEHSDNLKLEPLCTANTHSQCQEMCSH</sequence>
<organism evidence="1">
    <name type="scientific">Sesamum radiatum</name>
    <name type="common">Black benniseed</name>
    <dbReference type="NCBI Taxonomy" id="300843"/>
    <lineage>
        <taxon>Eukaryota</taxon>
        <taxon>Viridiplantae</taxon>
        <taxon>Streptophyta</taxon>
        <taxon>Embryophyta</taxon>
        <taxon>Tracheophyta</taxon>
        <taxon>Spermatophyta</taxon>
        <taxon>Magnoliopsida</taxon>
        <taxon>eudicotyledons</taxon>
        <taxon>Gunneridae</taxon>
        <taxon>Pentapetalae</taxon>
        <taxon>asterids</taxon>
        <taxon>lamiids</taxon>
        <taxon>Lamiales</taxon>
        <taxon>Pedaliaceae</taxon>
        <taxon>Sesamum</taxon>
    </lineage>
</organism>
<accession>A0AAW2J2R7</accession>